<evidence type="ECO:0000313" key="2">
    <source>
        <dbReference type="Proteomes" id="UP000308600"/>
    </source>
</evidence>
<protein>
    <submittedName>
        <fullName evidence="1">Uncharacterized protein</fullName>
    </submittedName>
</protein>
<sequence>MMASGAIPRQRMGSAPQSGAGCYRLLPGGRWLLISTHIGSVLYYDLDALEVTANVLIPEQPFQCTTLISPDLDTTSPTLRFNLAFSKQNLDDSTSKEPLEVWQVDLVSDDTGRGVGLRAICLKSFYSEPPGYIHSLSLRGTNLAYSLNYSGRPMTVVVSWKSIDGPNYLKRIFSPSGAKCARLLPGDLLFSASKDGVCIPPLSSLPEATVIRSLSSIKKTAPTTIATLDHPTQHTVADSLSHEGTARLVMYSDSAIRGLAIEHDNPDRALNPNVKTFKIADVSEDFNGKISVSENFVLTWDEECGGLVLRQITWSDDQVVRNPFVCVDQSAPFSSPEYFTCILDMLSGRIVIQQSSSFVVLDFAFLDL</sequence>
<evidence type="ECO:0000313" key="1">
    <source>
        <dbReference type="EMBL" id="TFK60976.1"/>
    </source>
</evidence>
<accession>A0ACD3A5Q6</accession>
<dbReference type="EMBL" id="ML208708">
    <property type="protein sequence ID" value="TFK60976.1"/>
    <property type="molecule type" value="Genomic_DNA"/>
</dbReference>
<name>A0ACD3A5Q6_9AGAR</name>
<reference evidence="1 2" key="1">
    <citation type="journal article" date="2019" name="Nat. Ecol. Evol.">
        <title>Megaphylogeny resolves global patterns of mushroom evolution.</title>
        <authorList>
            <person name="Varga T."/>
            <person name="Krizsan K."/>
            <person name="Foldi C."/>
            <person name="Dima B."/>
            <person name="Sanchez-Garcia M."/>
            <person name="Sanchez-Ramirez S."/>
            <person name="Szollosi G.J."/>
            <person name="Szarkandi J.G."/>
            <person name="Papp V."/>
            <person name="Albert L."/>
            <person name="Andreopoulos W."/>
            <person name="Angelini C."/>
            <person name="Antonin V."/>
            <person name="Barry K.W."/>
            <person name="Bougher N.L."/>
            <person name="Buchanan P."/>
            <person name="Buyck B."/>
            <person name="Bense V."/>
            <person name="Catcheside P."/>
            <person name="Chovatia M."/>
            <person name="Cooper J."/>
            <person name="Damon W."/>
            <person name="Desjardin D."/>
            <person name="Finy P."/>
            <person name="Geml J."/>
            <person name="Haridas S."/>
            <person name="Hughes K."/>
            <person name="Justo A."/>
            <person name="Karasinski D."/>
            <person name="Kautmanova I."/>
            <person name="Kiss B."/>
            <person name="Kocsube S."/>
            <person name="Kotiranta H."/>
            <person name="LaButti K.M."/>
            <person name="Lechner B.E."/>
            <person name="Liimatainen K."/>
            <person name="Lipzen A."/>
            <person name="Lukacs Z."/>
            <person name="Mihaltcheva S."/>
            <person name="Morgado L.N."/>
            <person name="Niskanen T."/>
            <person name="Noordeloos M.E."/>
            <person name="Ohm R.A."/>
            <person name="Ortiz-Santana B."/>
            <person name="Ovrebo C."/>
            <person name="Racz N."/>
            <person name="Riley R."/>
            <person name="Savchenko A."/>
            <person name="Shiryaev A."/>
            <person name="Soop K."/>
            <person name="Spirin V."/>
            <person name="Szebenyi C."/>
            <person name="Tomsovsky M."/>
            <person name="Tulloss R.E."/>
            <person name="Uehling J."/>
            <person name="Grigoriev I.V."/>
            <person name="Vagvolgyi C."/>
            <person name="Papp T."/>
            <person name="Martin F.M."/>
            <person name="Miettinen O."/>
            <person name="Hibbett D.S."/>
            <person name="Nagy L.G."/>
        </authorList>
    </citation>
    <scope>NUCLEOTIDE SEQUENCE [LARGE SCALE GENOMIC DNA]</scope>
    <source>
        <strain evidence="1 2">NL-1719</strain>
    </source>
</reference>
<dbReference type="Proteomes" id="UP000308600">
    <property type="component" value="Unassembled WGS sequence"/>
</dbReference>
<gene>
    <name evidence="1" type="ORF">BDN72DRAFT_850049</name>
</gene>
<proteinExistence type="predicted"/>
<organism evidence="1 2">
    <name type="scientific">Pluteus cervinus</name>
    <dbReference type="NCBI Taxonomy" id="181527"/>
    <lineage>
        <taxon>Eukaryota</taxon>
        <taxon>Fungi</taxon>
        <taxon>Dikarya</taxon>
        <taxon>Basidiomycota</taxon>
        <taxon>Agaricomycotina</taxon>
        <taxon>Agaricomycetes</taxon>
        <taxon>Agaricomycetidae</taxon>
        <taxon>Agaricales</taxon>
        <taxon>Pluteineae</taxon>
        <taxon>Pluteaceae</taxon>
        <taxon>Pluteus</taxon>
    </lineage>
</organism>
<keyword evidence="2" id="KW-1185">Reference proteome</keyword>